<dbReference type="PANTHER" id="PTHR11782">
    <property type="entry name" value="ADENOSINE/GUANOSINE DIPHOSPHATASE"/>
    <property type="match status" value="1"/>
</dbReference>
<organism evidence="2 3">
    <name type="scientific">Paraglaciecola chathamensis</name>
    <dbReference type="NCBI Taxonomy" id="368405"/>
    <lineage>
        <taxon>Bacteria</taxon>
        <taxon>Pseudomonadati</taxon>
        <taxon>Pseudomonadota</taxon>
        <taxon>Gammaproteobacteria</taxon>
        <taxon>Alteromonadales</taxon>
        <taxon>Alteromonadaceae</taxon>
        <taxon>Paraglaciecola</taxon>
    </lineage>
</organism>
<dbReference type="InterPro" id="IPR000407">
    <property type="entry name" value="GDA1_CD39_NTPase"/>
</dbReference>
<dbReference type="Gene3D" id="3.30.420.40">
    <property type="match status" value="1"/>
</dbReference>
<dbReference type="PANTHER" id="PTHR11782:SF83">
    <property type="entry name" value="GUANOSINE-DIPHOSPHATASE"/>
    <property type="match status" value="1"/>
</dbReference>
<protein>
    <submittedName>
        <fullName evidence="2">Nucleoside phosphatase</fullName>
    </submittedName>
</protein>
<dbReference type="Gene3D" id="3.30.420.150">
    <property type="entry name" value="Exopolyphosphatase. Domain 2"/>
    <property type="match status" value="1"/>
</dbReference>
<sequence>MCHIIYDAGSSGTRLFVYEQSGTKLIAHSGPKMEALADPLRGNNAKQMTDIDSTVDDVISTLDLMRSDGELHNGKPEWVGFDWVEKCNMVSAKIYATAGMRIAEQTNPEGSLAMWQALKLKLAAKVGPEVLVETKTITGFEEGLYAWLGVQGTQFTTDFGIVEMGGASSQVTFACPDCSLANDAVKKVRLNGKPIQIYSYSFLGLGQDEAAKTLTFPAIDPVPPNCAFGVGDAQKNWNVARCADEILLTAKEASSALKDPYNYSSHGDKTTRGTTNTLPNAQKNIPKWTLTGAFNYRKETDINECCFNTSSACYKPQRACFTPIYVDKYVQTLDILPEQITKKKVSWTRGAVLCEIENCLADMATPPVCRWRASGCLTH</sequence>
<dbReference type="EMBL" id="JAEILT010000020">
    <property type="protein sequence ID" value="MBJ2137511.1"/>
    <property type="molecule type" value="Genomic_DNA"/>
</dbReference>
<evidence type="ECO:0000256" key="1">
    <source>
        <dbReference type="ARBA" id="ARBA00022801"/>
    </source>
</evidence>
<dbReference type="RefSeq" id="WP_198825090.1">
    <property type="nucleotide sequence ID" value="NZ_JAEILT010000020.1"/>
</dbReference>
<dbReference type="Pfam" id="PF01150">
    <property type="entry name" value="GDA1_CD39"/>
    <property type="match status" value="1"/>
</dbReference>
<dbReference type="Proteomes" id="UP000649232">
    <property type="component" value="Unassembled WGS sequence"/>
</dbReference>
<keyword evidence="1" id="KW-0378">Hydrolase</keyword>
<accession>A0ABS0WGE4</accession>
<evidence type="ECO:0000313" key="2">
    <source>
        <dbReference type="EMBL" id="MBJ2137511.1"/>
    </source>
</evidence>
<proteinExistence type="predicted"/>
<gene>
    <name evidence="2" type="ORF">JEU11_13705</name>
</gene>
<comment type="caution">
    <text evidence="2">The sequence shown here is derived from an EMBL/GenBank/DDBJ whole genome shotgun (WGS) entry which is preliminary data.</text>
</comment>
<reference evidence="2 3" key="1">
    <citation type="submission" date="2020-12" db="EMBL/GenBank/DDBJ databases">
        <title>Draft genome sequences of nine environmental bacterial isolates colonizing plastic.</title>
        <authorList>
            <person name="Borre I."/>
            <person name="Sonnenschein E.C."/>
        </authorList>
    </citation>
    <scope>NUCLEOTIDE SEQUENCE [LARGE SCALE GENOMIC DNA]</scope>
    <source>
        <strain evidence="2 3">IB30</strain>
    </source>
</reference>
<evidence type="ECO:0000313" key="3">
    <source>
        <dbReference type="Proteomes" id="UP000649232"/>
    </source>
</evidence>
<name>A0ABS0WGE4_9ALTE</name>